<dbReference type="EMBL" id="JAIVFL010000001">
    <property type="protein sequence ID" value="MCI4675789.1"/>
    <property type="molecule type" value="Genomic_DNA"/>
</dbReference>
<dbReference type="SUPFAM" id="SSF53448">
    <property type="entry name" value="Nucleotide-diphospho-sugar transferases"/>
    <property type="match status" value="1"/>
</dbReference>
<accession>A0ABS9YZN6</accession>
<comment type="caution">
    <text evidence="1">The sequence shown here is derived from an EMBL/GenBank/DDBJ whole genome shotgun (WGS) entry which is preliminary data.</text>
</comment>
<organism evidence="1 2">
    <name type="scientific">Candidatus Mycolicibacterium alkanivorans</name>
    <dbReference type="NCBI Taxonomy" id="2954114"/>
    <lineage>
        <taxon>Bacteria</taxon>
        <taxon>Bacillati</taxon>
        <taxon>Actinomycetota</taxon>
        <taxon>Actinomycetes</taxon>
        <taxon>Mycobacteriales</taxon>
        <taxon>Mycobacteriaceae</taxon>
        <taxon>Mycolicibacterium</taxon>
    </lineage>
</organism>
<sequence>MPNVTNDGVFPGGPLRWILLPFQLTGYGWWLRVINLRSRQPVVGTCNVDVSLASHGVRVRTVWKTIETIGRGVERPRRVILWLADETAVKRPPRTLRRLVRRGLEINHCGDFGPHNKYFPYVMAREPTRTLVTADDDVYYPRNWLSRLVAAHRDGEVTAYRARIRSDEPYSKWPMCTTSEPSDRVFATGVSGVAYPPELLSVLRRRGDVFVTVCPHADDVWLHFAAVASGIPVRQVSNVAANWWPQLGVAGIGLWAENVMNHANDVVIEPTRRAWLDGADYRNG</sequence>
<protein>
    <recommendedName>
        <fullName evidence="3">Glycosyltransferase</fullName>
    </recommendedName>
</protein>
<evidence type="ECO:0000313" key="1">
    <source>
        <dbReference type="EMBL" id="MCI4675789.1"/>
    </source>
</evidence>
<dbReference type="InterPro" id="IPR029044">
    <property type="entry name" value="Nucleotide-diphossugar_trans"/>
</dbReference>
<evidence type="ECO:0008006" key="3">
    <source>
        <dbReference type="Google" id="ProtNLM"/>
    </source>
</evidence>
<name>A0ABS9YZN6_9MYCO</name>
<keyword evidence="2" id="KW-1185">Reference proteome</keyword>
<dbReference type="RefSeq" id="WP_243072062.1">
    <property type="nucleotide sequence ID" value="NZ_JAIVFL010000001.1"/>
</dbReference>
<reference evidence="1" key="1">
    <citation type="journal article" date="2022" name="ISME J.">
        <title>Identification of active gaseous-alkane degraders at natural gas seeps.</title>
        <authorList>
            <person name="Farhan Ul Haque M."/>
            <person name="Hernandez M."/>
            <person name="Crombie A.T."/>
            <person name="Murrell J.C."/>
        </authorList>
    </citation>
    <scope>NUCLEOTIDE SEQUENCE</scope>
    <source>
        <strain evidence="1">ANDR5</strain>
    </source>
</reference>
<proteinExistence type="predicted"/>
<dbReference type="Proteomes" id="UP001139068">
    <property type="component" value="Unassembled WGS sequence"/>
</dbReference>
<evidence type="ECO:0000313" key="2">
    <source>
        <dbReference type="Proteomes" id="UP001139068"/>
    </source>
</evidence>
<gene>
    <name evidence="1" type="ORF">K9U37_13240</name>
</gene>